<protein>
    <submittedName>
        <fullName evidence="1">Uncharacterized protein</fullName>
    </submittedName>
</protein>
<gene>
    <name evidence="1" type="ORF">J2Z31_004942</name>
</gene>
<organism evidence="1 2">
    <name type="scientific">Sinorhizobium kostiense</name>
    <dbReference type="NCBI Taxonomy" id="76747"/>
    <lineage>
        <taxon>Bacteria</taxon>
        <taxon>Pseudomonadati</taxon>
        <taxon>Pseudomonadota</taxon>
        <taxon>Alphaproteobacteria</taxon>
        <taxon>Hyphomicrobiales</taxon>
        <taxon>Rhizobiaceae</taxon>
        <taxon>Sinorhizobium/Ensifer group</taxon>
        <taxon>Sinorhizobium</taxon>
    </lineage>
</organism>
<dbReference type="Proteomes" id="UP000730739">
    <property type="component" value="Unassembled WGS sequence"/>
</dbReference>
<dbReference type="EMBL" id="JAGILA010000008">
    <property type="protein sequence ID" value="MBP2238405.1"/>
    <property type="molecule type" value="Genomic_DNA"/>
</dbReference>
<dbReference type="RefSeq" id="WP_209605405.1">
    <property type="nucleotide sequence ID" value="NZ_JAGILA010000008.1"/>
</dbReference>
<reference evidence="1 2" key="1">
    <citation type="submission" date="2021-03" db="EMBL/GenBank/DDBJ databases">
        <title>Genomic Encyclopedia of Type Strains, Phase IV (KMG-IV): sequencing the most valuable type-strain genomes for metagenomic binning, comparative biology and taxonomic classification.</title>
        <authorList>
            <person name="Goeker M."/>
        </authorList>
    </citation>
    <scope>NUCLEOTIDE SEQUENCE [LARGE SCALE GENOMIC DNA]</scope>
    <source>
        <strain evidence="1 2">DSM 13372</strain>
    </source>
</reference>
<name>A0ABS4R693_9HYPH</name>
<sequence>MTPAQDSAFDPIGPNELELIDKIFQVELQVRRMSRKCVEAEALAAMLIQAYQSGIRDANALSALARSIRDHRPG</sequence>
<keyword evidence="2" id="KW-1185">Reference proteome</keyword>
<comment type="caution">
    <text evidence="1">The sequence shown here is derived from an EMBL/GenBank/DDBJ whole genome shotgun (WGS) entry which is preliminary data.</text>
</comment>
<proteinExistence type="predicted"/>
<evidence type="ECO:0000313" key="2">
    <source>
        <dbReference type="Proteomes" id="UP000730739"/>
    </source>
</evidence>
<accession>A0ABS4R693</accession>
<evidence type="ECO:0000313" key="1">
    <source>
        <dbReference type="EMBL" id="MBP2238405.1"/>
    </source>
</evidence>